<proteinExistence type="predicted"/>
<evidence type="ECO:0000313" key="2">
    <source>
        <dbReference type="EMBL" id="PYH95964.1"/>
    </source>
</evidence>
<name>A0A319DFJ4_9EURO</name>
<dbReference type="InterPro" id="IPR036237">
    <property type="entry name" value="Xyl_isomerase-like_sf"/>
</dbReference>
<dbReference type="Proteomes" id="UP000247810">
    <property type="component" value="Unassembled WGS sequence"/>
</dbReference>
<dbReference type="STRING" id="1448320.A0A319DFJ4"/>
<dbReference type="AlphaFoldDB" id="A0A319DFJ4"/>
<protein>
    <submittedName>
        <fullName evidence="2">Xylose isomerase-like protein</fullName>
    </submittedName>
</protein>
<dbReference type="InterPro" id="IPR050312">
    <property type="entry name" value="IolE/XylAMocC-like"/>
</dbReference>
<dbReference type="SUPFAM" id="SSF51658">
    <property type="entry name" value="Xylose isomerase-like"/>
    <property type="match status" value="1"/>
</dbReference>
<keyword evidence="2" id="KW-0413">Isomerase</keyword>
<keyword evidence="3" id="KW-1185">Reference proteome</keyword>
<dbReference type="Gene3D" id="3.20.20.150">
    <property type="entry name" value="Divalent-metal-dependent TIM barrel enzymes"/>
    <property type="match status" value="1"/>
</dbReference>
<accession>A0A319DFJ4</accession>
<feature type="domain" description="Xylose isomerase-like TIM barrel" evidence="1">
    <location>
        <begin position="25"/>
        <end position="326"/>
    </location>
</feature>
<reference evidence="2 3" key="1">
    <citation type="submission" date="2018-02" db="EMBL/GenBank/DDBJ databases">
        <title>The genomes of Aspergillus section Nigri reveals drivers in fungal speciation.</title>
        <authorList>
            <consortium name="DOE Joint Genome Institute"/>
            <person name="Vesth T.C."/>
            <person name="Nybo J."/>
            <person name="Theobald S."/>
            <person name="Brandl J."/>
            <person name="Frisvad J.C."/>
            <person name="Nielsen K.F."/>
            <person name="Lyhne E.K."/>
            <person name="Kogle M.E."/>
            <person name="Kuo A."/>
            <person name="Riley R."/>
            <person name="Clum A."/>
            <person name="Nolan M."/>
            <person name="Lipzen A."/>
            <person name="Salamov A."/>
            <person name="Henrissat B."/>
            <person name="Wiebenga A."/>
            <person name="De vries R.P."/>
            <person name="Grigoriev I.V."/>
            <person name="Mortensen U.H."/>
            <person name="Andersen M.R."/>
            <person name="Baker S.E."/>
        </authorList>
    </citation>
    <scope>NUCLEOTIDE SEQUENCE [LARGE SCALE GENOMIC DNA]</scope>
    <source>
        <strain evidence="2 3">CBS 707.79</strain>
    </source>
</reference>
<dbReference type="GO" id="GO:0016853">
    <property type="term" value="F:isomerase activity"/>
    <property type="evidence" value="ECO:0007669"/>
    <property type="project" value="UniProtKB-KW"/>
</dbReference>
<dbReference type="InterPro" id="IPR013022">
    <property type="entry name" value="Xyl_isomerase-like_TIM-brl"/>
</dbReference>
<dbReference type="PANTHER" id="PTHR12110">
    <property type="entry name" value="HYDROXYPYRUVATE ISOMERASE"/>
    <property type="match status" value="1"/>
</dbReference>
<evidence type="ECO:0000259" key="1">
    <source>
        <dbReference type="Pfam" id="PF01261"/>
    </source>
</evidence>
<organism evidence="2 3">
    <name type="scientific">Aspergillus ellipticus CBS 707.79</name>
    <dbReference type="NCBI Taxonomy" id="1448320"/>
    <lineage>
        <taxon>Eukaryota</taxon>
        <taxon>Fungi</taxon>
        <taxon>Dikarya</taxon>
        <taxon>Ascomycota</taxon>
        <taxon>Pezizomycotina</taxon>
        <taxon>Eurotiomycetes</taxon>
        <taxon>Eurotiomycetidae</taxon>
        <taxon>Eurotiales</taxon>
        <taxon>Aspergillaceae</taxon>
        <taxon>Aspergillus</taxon>
        <taxon>Aspergillus subgen. Circumdati</taxon>
    </lineage>
</organism>
<dbReference type="VEuPathDB" id="FungiDB:BO71DRAFT_397584"/>
<dbReference type="OrthoDB" id="5360893at2759"/>
<dbReference type="Pfam" id="PF01261">
    <property type="entry name" value="AP_endonuc_2"/>
    <property type="match status" value="1"/>
</dbReference>
<gene>
    <name evidence="2" type="ORF">BO71DRAFT_397584</name>
</gene>
<dbReference type="EMBL" id="KZ825845">
    <property type="protein sequence ID" value="PYH95964.1"/>
    <property type="molecule type" value="Genomic_DNA"/>
</dbReference>
<sequence>MPNRLGIASMSLGRPGIHALTTKLHEAARHGYSGIELFYDDLDFHAQTHHSGCPISAAHSIRALCDTLSLTIICLQPFSFYEGLLDRAEHTRLLTEKLPLWFRIARILSTDMIQVPSNFLPAEKVSGDRELIVADLQKLADLGAAQTPPFRFVYEALAWGTHVSLWEEAYEIVVRVDRANFGICLDTFNLAGRVYADPGVVGGKAENAEEVLRVSLERLRKEVDVKKVFYVQVVDGERLEEGRKLDENHPFYVAGQPTRMNWSRNARLFAFEEDRGGYLPIEETARAFFDTGFEGWVSLELFSRTLAETSADVPRRHAERGLESWRELSRRLGWRDALPGVEFVPVSGSASNVTRRESRSEGVVQGRL</sequence>
<evidence type="ECO:0000313" key="3">
    <source>
        <dbReference type="Proteomes" id="UP000247810"/>
    </source>
</evidence>
<dbReference type="PANTHER" id="PTHR12110:SF21">
    <property type="entry name" value="XYLOSE ISOMERASE-LIKE TIM BARREL DOMAIN-CONTAINING PROTEIN"/>
    <property type="match status" value="1"/>
</dbReference>